<keyword evidence="4" id="KW-1185">Reference proteome</keyword>
<comment type="caution">
    <text evidence="3">The sequence shown here is derived from an EMBL/GenBank/DDBJ whole genome shotgun (WGS) entry which is preliminary data.</text>
</comment>
<feature type="chain" id="PRO_5020252829" evidence="2">
    <location>
        <begin position="28"/>
        <end position="1011"/>
    </location>
</feature>
<gene>
    <name evidence="3" type="ORF">CWI38_0028p0050</name>
</gene>
<dbReference type="Proteomes" id="UP000292282">
    <property type="component" value="Unassembled WGS sequence"/>
</dbReference>
<dbReference type="EMBL" id="PITK01000028">
    <property type="protein sequence ID" value="TBU20733.1"/>
    <property type="molecule type" value="Genomic_DNA"/>
</dbReference>
<keyword evidence="2" id="KW-0732">Signal</keyword>
<proteinExistence type="predicted"/>
<evidence type="ECO:0000313" key="3">
    <source>
        <dbReference type="EMBL" id="TBU20733.1"/>
    </source>
</evidence>
<accession>A0A4V2JYD3</accession>
<name>A0A4V2JYD3_9MICR</name>
<dbReference type="STRING" id="1176355.A0A4V2JYD3"/>
<evidence type="ECO:0000256" key="2">
    <source>
        <dbReference type="SAM" id="SignalP"/>
    </source>
</evidence>
<dbReference type="AlphaFoldDB" id="A0A4V2JYD3"/>
<evidence type="ECO:0000256" key="1">
    <source>
        <dbReference type="SAM" id="MobiDB-lite"/>
    </source>
</evidence>
<evidence type="ECO:0000313" key="4">
    <source>
        <dbReference type="Proteomes" id="UP000292282"/>
    </source>
</evidence>
<feature type="signal peptide" evidence="2">
    <location>
        <begin position="1"/>
        <end position="27"/>
    </location>
</feature>
<organism evidence="3 4">
    <name type="scientific">Hamiltosporidium tvaerminnensis</name>
    <dbReference type="NCBI Taxonomy" id="1176355"/>
    <lineage>
        <taxon>Eukaryota</taxon>
        <taxon>Fungi</taxon>
        <taxon>Fungi incertae sedis</taxon>
        <taxon>Microsporidia</taxon>
        <taxon>Dubosqiidae</taxon>
        <taxon>Hamiltosporidium</taxon>
    </lineage>
</organism>
<sequence>MKQISHQKQENIKEMPILLLFLTSTMAQHCDCNIYIPECYNICNMYGGRYLYNPNVYIKGKPPNIAIPVYNGYYRTPSISILKPQTNTGITYNNNTPINNRNIRGVSYSNVSSNNNPINNGNVRGVTIVPSNTNYNTPINNRNLRGITIIPSNSSNNTPPSDRNATTNNNTSTLDNNTSKNRNIIRIYNNKIEDTKKSTKIKDSMNNIDSTKSTNTTNNTINNTNSTQTSLVTISKIPYSTNIEEICRLLSWLNGYQQSSENKITVLNDSIEKIKIKIFEIYDTDNIRCKISNEGTYNIFSDSIKYKSVTSEIVGNRGVNSTVCNNGTLCDSTSYLNKYGINAPNTSTVCNNGTLCDSTLYLNEYSINTPLNSYKSISYSRYSYVTTITPFKYTYITEYPNTSYITEKNKGVNTIHGNKTPLVKWKKKGHRNNTPLARRKMKGHRNKTLEITEYPKTSYITTTMCFTTTPYKTIYVLRDNKGNISSLKKKRVGSKSTVFNTLCSTPTVDKTLYNTSNDIETETSNNTVYTTSKDMEPETSNKAHYTPFDNTTTVIISETVDNTLYTTATINNTITDVKSETINNTLYTTVTINNTVTNTMKETLNNTLYTTVTDTKKETINNTLYYTVTDTKKETVNNTLYSTVTINNTLIDTKKQIVNNTLYTTVTDRVKETVNNTLYTTVTNRVKETVNNTLYKTVTAIKPLTVTNTLYTTVTNTIKQTVNNIIPSTVTITDIKNNLIPTTITKPDINNKARNKNTITTLVTYYTTTTIEYDIYKETTSYDTESEITPLSIGVSSSKLKPLSIGVSSSKSTTLSIDISSGKLTPLKLVDSCSKLKPLSIGVSSSILTPLKSGDSSSILTPHKSTDTSSVLTPLTSSTPTPITTNNLTPDSSYTTTTSTITPFTFTLPLVTDNNKTIMIEELKGLFTQLIDLEKIRSDTDISSMTPIILFKSHSTNKNLTKEIKTCVLTSEINSDQNSLNNQSAKTDTFTINNDSIINNFKLFKDIIGIL</sequence>
<protein>
    <submittedName>
        <fullName evidence="3">Uncharacterized protein</fullName>
    </submittedName>
</protein>
<reference evidence="3 4" key="1">
    <citation type="submission" date="2017-12" db="EMBL/GenBank/DDBJ databases">
        <authorList>
            <person name="Pombert J.-F."/>
            <person name="Haag K.L."/>
            <person name="Ebert D."/>
        </authorList>
    </citation>
    <scope>NUCLEOTIDE SEQUENCE [LARGE SCALE GENOMIC DNA]</scope>
    <source>
        <strain evidence="3">IL-G-3</strain>
    </source>
</reference>
<feature type="region of interest" description="Disordered" evidence="1">
    <location>
        <begin position="870"/>
        <end position="891"/>
    </location>
</feature>
<dbReference type="VEuPathDB" id="MicrosporidiaDB:CWI38_0028p0050"/>
<feature type="region of interest" description="Disordered" evidence="1">
    <location>
        <begin position="147"/>
        <end position="180"/>
    </location>
</feature>